<evidence type="ECO:0000256" key="5">
    <source>
        <dbReference type="ARBA" id="ARBA00023136"/>
    </source>
</evidence>
<feature type="transmembrane region" description="Helical" evidence="6">
    <location>
        <begin position="25"/>
        <end position="46"/>
    </location>
</feature>
<feature type="transmembrane region" description="Helical" evidence="6">
    <location>
        <begin position="142"/>
        <end position="162"/>
    </location>
</feature>
<evidence type="ECO:0000313" key="8">
    <source>
        <dbReference type="EMBL" id="KJH48732.1"/>
    </source>
</evidence>
<dbReference type="Pfam" id="PF10277">
    <property type="entry name" value="Frag1"/>
    <property type="match status" value="1"/>
</dbReference>
<dbReference type="InterPro" id="IPR050911">
    <property type="entry name" value="DRAM/TMEM150_Autophagy_Mod"/>
</dbReference>
<dbReference type="Proteomes" id="UP000053766">
    <property type="component" value="Unassembled WGS sequence"/>
</dbReference>
<gene>
    <name evidence="8" type="ORF">DICVIV_05126</name>
</gene>
<evidence type="ECO:0000256" key="6">
    <source>
        <dbReference type="SAM" id="Phobius"/>
    </source>
</evidence>
<name>A0A0D8XY43_DICVI</name>
<dbReference type="EMBL" id="KN716257">
    <property type="protein sequence ID" value="KJH48732.1"/>
    <property type="molecule type" value="Genomic_DNA"/>
</dbReference>
<feature type="transmembrane region" description="Helical" evidence="6">
    <location>
        <begin position="90"/>
        <end position="114"/>
    </location>
</feature>
<feature type="transmembrane region" description="Helical" evidence="6">
    <location>
        <begin position="52"/>
        <end position="78"/>
    </location>
</feature>
<keyword evidence="3 6" id="KW-0812">Transmembrane</keyword>
<dbReference type="AlphaFoldDB" id="A0A0D8XY43"/>
<dbReference type="OrthoDB" id="191706at2759"/>
<reference evidence="9" key="2">
    <citation type="journal article" date="2016" name="Sci. Rep.">
        <title>Dictyocaulus viviparus genome, variome and transcriptome elucidate lungworm biology and support future intervention.</title>
        <authorList>
            <person name="McNulty S.N."/>
            <person name="Strube C."/>
            <person name="Rosa B.A."/>
            <person name="Martin J.C."/>
            <person name="Tyagi R."/>
            <person name="Choi Y.J."/>
            <person name="Wang Q."/>
            <person name="Hallsworth Pepin K."/>
            <person name="Zhang X."/>
            <person name="Ozersky P."/>
            <person name="Wilson R.K."/>
            <person name="Sternberg P.W."/>
            <person name="Gasser R.B."/>
            <person name="Mitreva M."/>
        </authorList>
    </citation>
    <scope>NUCLEOTIDE SEQUENCE [LARGE SCALE GENOMIC DNA]</scope>
    <source>
        <strain evidence="9">HannoverDv2000</strain>
    </source>
</reference>
<comment type="similarity">
    <text evidence="2">Belongs to the DRAM/TMEM150 family.</text>
</comment>
<protein>
    <recommendedName>
        <fullName evidence="7">CWH43-like N-terminal domain-containing protein</fullName>
    </recommendedName>
</protein>
<keyword evidence="5 6" id="KW-0472">Membrane</keyword>
<feature type="domain" description="CWH43-like N-terminal" evidence="7">
    <location>
        <begin position="2"/>
        <end position="170"/>
    </location>
</feature>
<evidence type="ECO:0000256" key="4">
    <source>
        <dbReference type="ARBA" id="ARBA00022989"/>
    </source>
</evidence>
<dbReference type="PANTHER" id="PTHR21324">
    <property type="entry name" value="FASTING-INDUCIBLE INTEGRAL MEMBRANE PROTEIN TM6P1-RELATED"/>
    <property type="match status" value="1"/>
</dbReference>
<reference evidence="8 9" key="1">
    <citation type="submission" date="2013-11" db="EMBL/GenBank/DDBJ databases">
        <title>Draft genome of the bovine lungworm Dictyocaulus viviparus.</title>
        <authorList>
            <person name="Mitreva M."/>
        </authorList>
    </citation>
    <scope>NUCLEOTIDE SEQUENCE [LARGE SCALE GENOMIC DNA]</scope>
    <source>
        <strain evidence="8 9">HannoverDv2000</strain>
    </source>
</reference>
<proteinExistence type="inferred from homology"/>
<keyword evidence="9" id="KW-1185">Reference proteome</keyword>
<organism evidence="8 9">
    <name type="scientific">Dictyocaulus viviparus</name>
    <name type="common">Bovine lungworm</name>
    <dbReference type="NCBI Taxonomy" id="29172"/>
    <lineage>
        <taxon>Eukaryota</taxon>
        <taxon>Metazoa</taxon>
        <taxon>Ecdysozoa</taxon>
        <taxon>Nematoda</taxon>
        <taxon>Chromadorea</taxon>
        <taxon>Rhabditida</taxon>
        <taxon>Rhabditina</taxon>
        <taxon>Rhabditomorpha</taxon>
        <taxon>Strongyloidea</taxon>
        <taxon>Metastrongylidae</taxon>
        <taxon>Dictyocaulus</taxon>
    </lineage>
</organism>
<evidence type="ECO:0000313" key="9">
    <source>
        <dbReference type="Proteomes" id="UP000053766"/>
    </source>
</evidence>
<dbReference type="PANTHER" id="PTHR21324:SF2">
    <property type="entry name" value="EG:22E5.9 PROTEIN"/>
    <property type="match status" value="1"/>
</dbReference>
<keyword evidence="4 6" id="KW-1133">Transmembrane helix</keyword>
<evidence type="ECO:0000259" key="7">
    <source>
        <dbReference type="Pfam" id="PF10277"/>
    </source>
</evidence>
<accession>A0A0D8XY43</accession>
<dbReference type="GO" id="GO:0012505">
    <property type="term" value="C:endomembrane system"/>
    <property type="evidence" value="ECO:0007669"/>
    <property type="project" value="UniProtKB-SubCell"/>
</dbReference>
<evidence type="ECO:0000256" key="3">
    <source>
        <dbReference type="ARBA" id="ARBA00022692"/>
    </source>
</evidence>
<comment type="subcellular location">
    <subcellularLocation>
        <location evidence="1">Endomembrane system</location>
        <topology evidence="1">Multi-pass membrane protein</topology>
    </subcellularLocation>
</comment>
<evidence type="ECO:0000256" key="1">
    <source>
        <dbReference type="ARBA" id="ARBA00004127"/>
    </source>
</evidence>
<sequence length="199" mass="22732">MVVMYLRYSLIAVLIRDSDRVMEKVNIISFCVGLVGGFSMLIVANFQQTAVITIHLLAACVCFGSGCLYTILHSWITLRMYPLYTNRCIGVIRATIAVITTTCFLIAVGFGLYASHEFHRYYPNLPTPRPWNRKLWQPGYEFHVVSAIAEWITAVAHVAFILTYTRDFEKIRVTLYIESLVSHLSHSPIMPSFNDMRDL</sequence>
<dbReference type="InterPro" id="IPR019402">
    <property type="entry name" value="CWH43_N"/>
</dbReference>
<evidence type="ECO:0000256" key="2">
    <source>
        <dbReference type="ARBA" id="ARBA00006565"/>
    </source>
</evidence>